<feature type="domain" description="PKD" evidence="3">
    <location>
        <begin position="91"/>
        <end position="179"/>
    </location>
</feature>
<dbReference type="AlphaFoldDB" id="A0A847UCM5"/>
<dbReference type="InterPro" id="IPR022409">
    <property type="entry name" value="PKD/Chitinase_dom"/>
</dbReference>
<dbReference type="Proteomes" id="UP000608662">
    <property type="component" value="Unassembled WGS sequence"/>
</dbReference>
<dbReference type="EMBL" id="WOYG01000001">
    <property type="protein sequence ID" value="NLV09074.1"/>
    <property type="molecule type" value="Genomic_DNA"/>
</dbReference>
<dbReference type="OrthoDB" id="8638at2157"/>
<evidence type="ECO:0000313" key="6">
    <source>
        <dbReference type="Proteomes" id="UP000608662"/>
    </source>
</evidence>
<dbReference type="PROSITE" id="PS51910">
    <property type="entry name" value="GH18_2"/>
    <property type="match status" value="1"/>
</dbReference>
<dbReference type="InterPro" id="IPR006311">
    <property type="entry name" value="TAT_signal"/>
</dbReference>
<dbReference type="PROSITE" id="PS50093">
    <property type="entry name" value="PKD"/>
    <property type="match status" value="1"/>
</dbReference>
<dbReference type="InterPro" id="IPR035986">
    <property type="entry name" value="PKD_dom_sf"/>
</dbReference>
<dbReference type="GO" id="GO:0030246">
    <property type="term" value="F:carbohydrate binding"/>
    <property type="evidence" value="ECO:0007669"/>
    <property type="project" value="InterPro"/>
</dbReference>
<reference evidence="5" key="1">
    <citation type="submission" date="2019-12" db="EMBL/GenBank/DDBJ databases">
        <title>Whole-genome sequence of Halomicrobium mukohataei pws1.</title>
        <authorList>
            <person name="Verma D.K."/>
            <person name="Gopal K."/>
            <person name="Prasad E.S."/>
        </authorList>
    </citation>
    <scope>NUCLEOTIDE SEQUENCE</scope>
    <source>
        <strain evidence="5">Pws1</strain>
    </source>
</reference>
<gene>
    <name evidence="5" type="ORF">GOC74_03915</name>
</gene>
<keyword evidence="1" id="KW-0378">Hydrolase</keyword>
<dbReference type="Pfam" id="PF02839">
    <property type="entry name" value="CBM_5_12"/>
    <property type="match status" value="1"/>
</dbReference>
<dbReference type="InterPro" id="IPR003610">
    <property type="entry name" value="CBM5/12"/>
</dbReference>
<sequence length="460" mass="48964">MDNSRREFIRAVSSTFVLAAGAGTTVAATDCRNVAEWDPDATYNGGDQVTYEGSLWTAEWWTRGTAPAESEAVWTLEGSCDGDGGTGNEGPTASVSASSTTVEPGTTVDLDGSGSSDADGSIASYEWELGDGTTATGATTSHSYDATGDYTVTLTVTDDDGATDSATTGISVSSSSGSSDAIFTPYLGTWGDILGDTRNASTDRVVLSFVGDGTDDGTVTPAWLTADGDRPLSDHADKISTLQDEGYDVWVAMGGWDGRIVARDASSVSEVKSAYETVLDTLGVTHIDIDDENYDEPGRDGTYYEMRNEALAQIQSERPDVKVTYTVAARPSGIVNADHCPGKDMITDALDKGVELEYINIMTMDWTDVDTTPERVKSAVEGTVDWMSNVYPDKSEAQRRAKLGFLPNVNESEWSVSDSQNVADFAKQQGIGNVSMWALHRDTSDYGHSDAFYPVESGSN</sequence>
<evidence type="ECO:0000256" key="1">
    <source>
        <dbReference type="ARBA" id="ARBA00022801"/>
    </source>
</evidence>
<dbReference type="GO" id="GO:0005975">
    <property type="term" value="P:carbohydrate metabolic process"/>
    <property type="evidence" value="ECO:0007669"/>
    <property type="project" value="InterPro"/>
</dbReference>
<dbReference type="InterPro" id="IPR036573">
    <property type="entry name" value="CBM_sf_5/12"/>
</dbReference>
<dbReference type="Gene3D" id="3.20.20.80">
    <property type="entry name" value="Glycosidases"/>
    <property type="match status" value="1"/>
</dbReference>
<dbReference type="InterPro" id="IPR013783">
    <property type="entry name" value="Ig-like_fold"/>
</dbReference>
<dbReference type="PANTHER" id="PTHR42976:SF1">
    <property type="entry name" value="GH18 DOMAIN-CONTAINING PROTEIN-RELATED"/>
    <property type="match status" value="1"/>
</dbReference>
<dbReference type="InterPro" id="IPR001223">
    <property type="entry name" value="Glyco_hydro18_cat"/>
</dbReference>
<dbReference type="Pfam" id="PF18911">
    <property type="entry name" value="PKD_4"/>
    <property type="match status" value="1"/>
</dbReference>
<dbReference type="GO" id="GO:0004553">
    <property type="term" value="F:hydrolase activity, hydrolyzing O-glycosyl compounds"/>
    <property type="evidence" value="ECO:0007669"/>
    <property type="project" value="InterPro"/>
</dbReference>
<feature type="compositionally biased region" description="Low complexity" evidence="2">
    <location>
        <begin position="92"/>
        <end position="102"/>
    </location>
</feature>
<dbReference type="InterPro" id="IPR052750">
    <property type="entry name" value="GH18_Chitinase"/>
</dbReference>
<dbReference type="SUPFAM" id="SSF51055">
    <property type="entry name" value="Carbohydrate binding domain"/>
    <property type="match status" value="1"/>
</dbReference>
<dbReference type="RefSeq" id="WP_170092995.1">
    <property type="nucleotide sequence ID" value="NZ_WOYG01000001.1"/>
</dbReference>
<dbReference type="InterPro" id="IPR017853">
    <property type="entry name" value="GH"/>
</dbReference>
<feature type="compositionally biased region" description="Low complexity" evidence="2">
    <location>
        <begin position="111"/>
        <end position="121"/>
    </location>
</feature>
<accession>A0A847UCM5</accession>
<dbReference type="CDD" id="cd12215">
    <property type="entry name" value="ChiC_BD"/>
    <property type="match status" value="1"/>
</dbReference>
<dbReference type="SUPFAM" id="SSF49299">
    <property type="entry name" value="PKD domain"/>
    <property type="match status" value="1"/>
</dbReference>
<dbReference type="SMART" id="SM00089">
    <property type="entry name" value="PKD"/>
    <property type="match status" value="1"/>
</dbReference>
<evidence type="ECO:0000313" key="5">
    <source>
        <dbReference type="EMBL" id="NLV09074.1"/>
    </source>
</evidence>
<organism evidence="5 6">
    <name type="scientific">Halomicrobium mukohataei</name>
    <dbReference type="NCBI Taxonomy" id="57705"/>
    <lineage>
        <taxon>Archaea</taxon>
        <taxon>Methanobacteriati</taxon>
        <taxon>Methanobacteriota</taxon>
        <taxon>Stenosarchaea group</taxon>
        <taxon>Halobacteria</taxon>
        <taxon>Halobacteriales</taxon>
        <taxon>Haloarculaceae</taxon>
        <taxon>Halomicrobium</taxon>
    </lineage>
</organism>
<dbReference type="SUPFAM" id="SSF51445">
    <property type="entry name" value="(Trans)glycosidases"/>
    <property type="match status" value="1"/>
</dbReference>
<proteinExistence type="predicted"/>
<dbReference type="GO" id="GO:0005576">
    <property type="term" value="C:extracellular region"/>
    <property type="evidence" value="ECO:0007669"/>
    <property type="project" value="InterPro"/>
</dbReference>
<evidence type="ECO:0000256" key="2">
    <source>
        <dbReference type="SAM" id="MobiDB-lite"/>
    </source>
</evidence>
<comment type="caution">
    <text evidence="5">The sequence shown here is derived from an EMBL/GenBank/DDBJ whole genome shotgun (WGS) entry which is preliminary data.</text>
</comment>
<protein>
    <submittedName>
        <fullName evidence="5">PKD domain-containing protein</fullName>
    </submittedName>
</protein>
<evidence type="ECO:0000259" key="3">
    <source>
        <dbReference type="PROSITE" id="PS50093"/>
    </source>
</evidence>
<dbReference type="CDD" id="cd00146">
    <property type="entry name" value="PKD"/>
    <property type="match status" value="1"/>
</dbReference>
<dbReference type="SMART" id="SM00495">
    <property type="entry name" value="ChtBD3"/>
    <property type="match status" value="1"/>
</dbReference>
<dbReference type="PROSITE" id="PS51318">
    <property type="entry name" value="TAT"/>
    <property type="match status" value="1"/>
</dbReference>
<feature type="region of interest" description="Disordered" evidence="2">
    <location>
        <begin position="77"/>
        <end position="121"/>
    </location>
</feature>
<dbReference type="InterPro" id="IPR000601">
    <property type="entry name" value="PKD_dom"/>
</dbReference>
<feature type="domain" description="GH18" evidence="4">
    <location>
        <begin position="181"/>
        <end position="460"/>
    </location>
</feature>
<dbReference type="PANTHER" id="PTHR42976">
    <property type="entry name" value="BIFUNCTIONAL CHITINASE/LYSOZYME-RELATED"/>
    <property type="match status" value="1"/>
</dbReference>
<dbReference type="Gene3D" id="2.60.40.10">
    <property type="entry name" value="Immunoglobulins"/>
    <property type="match status" value="1"/>
</dbReference>
<dbReference type="Gene3D" id="2.10.10.20">
    <property type="entry name" value="Carbohydrate-binding module superfamily 5/12"/>
    <property type="match status" value="1"/>
</dbReference>
<evidence type="ECO:0000259" key="4">
    <source>
        <dbReference type="PROSITE" id="PS51910"/>
    </source>
</evidence>
<name>A0A847UCM5_9EURY</name>